<evidence type="ECO:0000313" key="2">
    <source>
        <dbReference type="EMBL" id="KAL1246924.1"/>
    </source>
</evidence>
<proteinExistence type="predicted"/>
<protein>
    <submittedName>
        <fullName evidence="2">Uncharacterized protein</fullName>
    </submittedName>
</protein>
<name>A0ABR3L593_9TELE</name>
<gene>
    <name evidence="2" type="ORF">QQF64_034705</name>
</gene>
<organism evidence="2 3">
    <name type="scientific">Cirrhinus molitorella</name>
    <name type="common">mud carp</name>
    <dbReference type="NCBI Taxonomy" id="172907"/>
    <lineage>
        <taxon>Eukaryota</taxon>
        <taxon>Metazoa</taxon>
        <taxon>Chordata</taxon>
        <taxon>Craniata</taxon>
        <taxon>Vertebrata</taxon>
        <taxon>Euteleostomi</taxon>
        <taxon>Actinopterygii</taxon>
        <taxon>Neopterygii</taxon>
        <taxon>Teleostei</taxon>
        <taxon>Ostariophysi</taxon>
        <taxon>Cypriniformes</taxon>
        <taxon>Cyprinidae</taxon>
        <taxon>Labeoninae</taxon>
        <taxon>Labeonini</taxon>
        <taxon>Cirrhinus</taxon>
    </lineage>
</organism>
<evidence type="ECO:0000256" key="1">
    <source>
        <dbReference type="SAM" id="MobiDB-lite"/>
    </source>
</evidence>
<sequence>MVRGAVFPLSNQADEDEVIVFTVHMSLSLAFTSCSHRDGGTKEGSMLQPGGVLVGERIMNDRVMGGGGRTKGQSSSKLWGDWTKQRKTERRSQARPMSDGV</sequence>
<dbReference type="EMBL" id="JAYMGO010000055">
    <property type="protein sequence ID" value="KAL1246924.1"/>
    <property type="molecule type" value="Genomic_DNA"/>
</dbReference>
<evidence type="ECO:0000313" key="3">
    <source>
        <dbReference type="Proteomes" id="UP001558613"/>
    </source>
</evidence>
<feature type="region of interest" description="Disordered" evidence="1">
    <location>
        <begin position="62"/>
        <end position="101"/>
    </location>
</feature>
<dbReference type="Proteomes" id="UP001558613">
    <property type="component" value="Unassembled WGS sequence"/>
</dbReference>
<accession>A0ABR3L593</accession>
<feature type="compositionally biased region" description="Basic and acidic residues" evidence="1">
    <location>
        <begin position="83"/>
        <end position="92"/>
    </location>
</feature>
<reference evidence="2 3" key="1">
    <citation type="submission" date="2023-09" db="EMBL/GenBank/DDBJ databases">
        <authorList>
            <person name="Wang M."/>
        </authorList>
    </citation>
    <scope>NUCLEOTIDE SEQUENCE [LARGE SCALE GENOMIC DNA]</scope>
    <source>
        <strain evidence="2">GT-2023</strain>
        <tissue evidence="2">Liver</tissue>
    </source>
</reference>
<dbReference type="PROSITE" id="PS51257">
    <property type="entry name" value="PROKAR_LIPOPROTEIN"/>
    <property type="match status" value="1"/>
</dbReference>
<comment type="caution">
    <text evidence="2">The sequence shown here is derived from an EMBL/GenBank/DDBJ whole genome shotgun (WGS) entry which is preliminary data.</text>
</comment>
<keyword evidence="3" id="KW-1185">Reference proteome</keyword>